<keyword evidence="2" id="KW-1185">Reference proteome</keyword>
<reference evidence="1" key="1">
    <citation type="submission" date="2020-12" db="EMBL/GenBank/DDBJ databases">
        <title>The genome sequence of Inhella sp. 1Y17.</title>
        <authorList>
            <person name="Liu Y."/>
        </authorList>
    </citation>
    <scope>NUCLEOTIDE SEQUENCE</scope>
    <source>
        <strain evidence="1">1Y17</strain>
    </source>
</reference>
<name>A0A931J5V8_9BURK</name>
<evidence type="ECO:0000313" key="2">
    <source>
        <dbReference type="Proteomes" id="UP000613266"/>
    </source>
</evidence>
<dbReference type="Proteomes" id="UP000613266">
    <property type="component" value="Unassembled WGS sequence"/>
</dbReference>
<accession>A0A931J5V8</accession>
<organism evidence="1 2">
    <name type="scientific">Inhella proteolytica</name>
    <dbReference type="NCBI Taxonomy" id="2795029"/>
    <lineage>
        <taxon>Bacteria</taxon>
        <taxon>Pseudomonadati</taxon>
        <taxon>Pseudomonadota</taxon>
        <taxon>Betaproteobacteria</taxon>
        <taxon>Burkholderiales</taxon>
        <taxon>Sphaerotilaceae</taxon>
        <taxon>Inhella</taxon>
    </lineage>
</organism>
<sequence length="409" mass="44189">MNDPDLAQALRAAVQALQLHTIADPQDGGRPLRHFPSLDLAVVGFAPGQAPIAANVLFSRTRPHGWLADLPPDAGPVRGIQFLADVRDAEGVSIAWAPQSDWRALPATPLWGAGEPMRAPYPASLLKLMLAVGLAWCCQQGWGRYEDDWTFEGERRPLRDWQFDMLAVSCNRATSAAVAWLHACGAIRRAADTEVHNELHRLFDALGLPTLRLANTQPDGGWGNAAGAGVGQIQMTAWDTVRLLWWLDPDAPSPPWLPPAAPRLQPALRDEVLRGLQEQGLDTVLSSGSLAGLPGQAAGLPNRLNARWLQADGGWRAGDYALPGDLRPLTQAGELRFAHKIGNTENYAADAGIVQGIAPARRHYLVAFLSNLGSRYAWHPLASGPQQLAQLGAALDALMRDRLENCDAV</sequence>
<dbReference type="AlphaFoldDB" id="A0A931J5V8"/>
<evidence type="ECO:0000313" key="1">
    <source>
        <dbReference type="EMBL" id="MBH9578770.1"/>
    </source>
</evidence>
<dbReference type="SUPFAM" id="SSF56601">
    <property type="entry name" value="beta-lactamase/transpeptidase-like"/>
    <property type="match status" value="1"/>
</dbReference>
<proteinExistence type="predicted"/>
<gene>
    <name evidence="1" type="ORF">I7X39_17910</name>
</gene>
<evidence type="ECO:0008006" key="3">
    <source>
        <dbReference type="Google" id="ProtNLM"/>
    </source>
</evidence>
<dbReference type="InterPro" id="IPR012338">
    <property type="entry name" value="Beta-lactam/transpept-like"/>
</dbReference>
<dbReference type="Gene3D" id="3.40.710.10">
    <property type="entry name" value="DD-peptidase/beta-lactamase superfamily"/>
    <property type="match status" value="1"/>
</dbReference>
<comment type="caution">
    <text evidence="1">The sequence shown here is derived from an EMBL/GenBank/DDBJ whole genome shotgun (WGS) entry which is preliminary data.</text>
</comment>
<protein>
    <recommendedName>
        <fullName evidence="3">Serine hydrolase</fullName>
    </recommendedName>
</protein>
<dbReference type="EMBL" id="JAEDAK010000014">
    <property type="protein sequence ID" value="MBH9578770.1"/>
    <property type="molecule type" value="Genomic_DNA"/>
</dbReference>
<dbReference type="RefSeq" id="WP_198112534.1">
    <property type="nucleotide sequence ID" value="NZ_JAEDAK010000014.1"/>
</dbReference>